<name>A0A9W5YFU3_9FIRM</name>
<dbReference type="AlphaFoldDB" id="A0A9W5YFU3"/>
<dbReference type="CDD" id="cd02440">
    <property type="entry name" value="AdoMet_MTases"/>
    <property type="match status" value="1"/>
</dbReference>
<dbReference type="PANTHER" id="PTHR43591">
    <property type="entry name" value="METHYLTRANSFERASE"/>
    <property type="match status" value="1"/>
</dbReference>
<gene>
    <name evidence="2" type="ORF">SH1V18_28980</name>
</gene>
<dbReference type="Gene3D" id="3.40.50.150">
    <property type="entry name" value="Vaccinia Virus protein VP39"/>
    <property type="match status" value="1"/>
</dbReference>
<evidence type="ECO:0000313" key="2">
    <source>
        <dbReference type="EMBL" id="GKX30418.1"/>
    </source>
</evidence>
<proteinExistence type="predicted"/>
<evidence type="ECO:0000313" key="3">
    <source>
        <dbReference type="Proteomes" id="UP001144256"/>
    </source>
</evidence>
<dbReference type="SUPFAM" id="SSF53335">
    <property type="entry name" value="S-adenosyl-L-methionine-dependent methyltransferases"/>
    <property type="match status" value="1"/>
</dbReference>
<dbReference type="Pfam" id="PF08241">
    <property type="entry name" value="Methyltransf_11"/>
    <property type="match status" value="1"/>
</dbReference>
<sequence length="215" mass="25472">MDYNYQKNYWNRMADSKNFTTPFQFDIFSNYISKDNSILDIGCGYGRTLDELYQRGYTNLTGTDFSKNMIERGKLQYPHINLECTDSKKLKYDDNSFDAVILFAVLTSIINNDDQVALISEIKRILKPKGILYINDFLINSDERNVKRYNIYKDKFHKYGVFELPEGAIMRHHTIEWIKELVECFEKVEFKEMSYTTMNGNTSRGFYYLGRNMEI</sequence>
<keyword evidence="3" id="KW-1185">Reference proteome</keyword>
<protein>
    <recommendedName>
        <fullName evidence="1">Methyltransferase type 11 domain-containing protein</fullName>
    </recommendedName>
</protein>
<dbReference type="PANTHER" id="PTHR43591:SF110">
    <property type="entry name" value="RHODANESE DOMAIN-CONTAINING PROTEIN"/>
    <property type="match status" value="1"/>
</dbReference>
<dbReference type="EMBL" id="BRLB01000009">
    <property type="protein sequence ID" value="GKX30418.1"/>
    <property type="molecule type" value="Genomic_DNA"/>
</dbReference>
<feature type="domain" description="Methyltransferase type 11" evidence="1">
    <location>
        <begin position="39"/>
        <end position="134"/>
    </location>
</feature>
<comment type="caution">
    <text evidence="2">The sequence shown here is derived from an EMBL/GenBank/DDBJ whole genome shotgun (WGS) entry which is preliminary data.</text>
</comment>
<dbReference type="InterPro" id="IPR013216">
    <property type="entry name" value="Methyltransf_11"/>
</dbReference>
<dbReference type="RefSeq" id="WP_281816573.1">
    <property type="nucleotide sequence ID" value="NZ_BRLB01000009.1"/>
</dbReference>
<dbReference type="Proteomes" id="UP001144256">
    <property type="component" value="Unassembled WGS sequence"/>
</dbReference>
<reference evidence="2" key="1">
    <citation type="submission" date="2022-06" db="EMBL/GenBank/DDBJ databases">
        <title>Vallitalea longa sp. nov., an anaerobic bacterium isolated from marine sediment.</title>
        <authorList>
            <person name="Hirano S."/>
            <person name="Terahara T."/>
            <person name="Mori K."/>
            <person name="Hamada M."/>
            <person name="Matsumoto R."/>
            <person name="Kobayashi T."/>
        </authorList>
    </citation>
    <scope>NUCLEOTIDE SEQUENCE</scope>
    <source>
        <strain evidence="2">SH18-1</strain>
    </source>
</reference>
<evidence type="ECO:0000259" key="1">
    <source>
        <dbReference type="Pfam" id="PF08241"/>
    </source>
</evidence>
<accession>A0A9W5YFU3</accession>
<dbReference type="InterPro" id="IPR029063">
    <property type="entry name" value="SAM-dependent_MTases_sf"/>
</dbReference>
<dbReference type="GO" id="GO:0008757">
    <property type="term" value="F:S-adenosylmethionine-dependent methyltransferase activity"/>
    <property type="evidence" value="ECO:0007669"/>
    <property type="project" value="InterPro"/>
</dbReference>
<organism evidence="2 3">
    <name type="scientific">Vallitalea longa</name>
    <dbReference type="NCBI Taxonomy" id="2936439"/>
    <lineage>
        <taxon>Bacteria</taxon>
        <taxon>Bacillati</taxon>
        <taxon>Bacillota</taxon>
        <taxon>Clostridia</taxon>
        <taxon>Lachnospirales</taxon>
        <taxon>Vallitaleaceae</taxon>
        <taxon>Vallitalea</taxon>
    </lineage>
</organism>